<dbReference type="RefSeq" id="WP_138552902.1">
    <property type="nucleotide sequence ID" value="NZ_PNCH01000051.1"/>
</dbReference>
<dbReference type="AlphaFoldDB" id="A0A5S3WN43"/>
<protein>
    <recommendedName>
        <fullName evidence="3">Streptomycin biosynthesis enzyme StrG</fullName>
    </recommendedName>
</protein>
<dbReference type="SUPFAM" id="SSF51197">
    <property type="entry name" value="Clavaminate synthase-like"/>
    <property type="match status" value="1"/>
</dbReference>
<evidence type="ECO:0008006" key="3">
    <source>
        <dbReference type="Google" id="ProtNLM"/>
    </source>
</evidence>
<reference evidence="1 2" key="1">
    <citation type="submission" date="2018-01" db="EMBL/GenBank/DDBJ databases">
        <authorList>
            <person name="Paulsen S."/>
            <person name="Gram L.K."/>
        </authorList>
    </citation>
    <scope>NUCLEOTIDE SEQUENCE [LARGE SCALE GENOMIC DNA]</scope>
    <source>
        <strain evidence="1 2">S2676</strain>
    </source>
</reference>
<sequence length="228" mass="26282">MKENNQANAVFKIVEYDTQEYDFATIIADKIFNTQDLALFHRAYLLKTPDHNPDELISYKQNITERKYLADQAKPSGLLDLYYRFVEFVIAPLFHNNINFPAEPVFRVQMAGSSSVSAWHRDTEVTGQHNDVTVWVPFVDTQLQNTIWCETQYGRGDYQPISVKYGQALLFDSGYLSHGSVTNTSETTRMSMDFRIVPRKQGVEQPDLGILQARPENYRMRLKLPSSN</sequence>
<gene>
    <name evidence="1" type="ORF">CWB99_09570</name>
</gene>
<dbReference type="EMBL" id="PNCI01000019">
    <property type="protein sequence ID" value="TMP29009.1"/>
    <property type="molecule type" value="Genomic_DNA"/>
</dbReference>
<dbReference type="Proteomes" id="UP000310249">
    <property type="component" value="Unassembled WGS sequence"/>
</dbReference>
<dbReference type="OrthoDB" id="572320at2"/>
<accession>A0A5S3WN43</accession>
<evidence type="ECO:0000313" key="2">
    <source>
        <dbReference type="Proteomes" id="UP000310249"/>
    </source>
</evidence>
<evidence type="ECO:0000313" key="1">
    <source>
        <dbReference type="EMBL" id="TMP29009.1"/>
    </source>
</evidence>
<organism evidence="1 2">
    <name type="scientific">Pseudoalteromonas rubra</name>
    <dbReference type="NCBI Taxonomy" id="43658"/>
    <lineage>
        <taxon>Bacteria</taxon>
        <taxon>Pseudomonadati</taxon>
        <taxon>Pseudomonadota</taxon>
        <taxon>Gammaproteobacteria</taxon>
        <taxon>Alteromonadales</taxon>
        <taxon>Pseudoalteromonadaceae</taxon>
        <taxon>Pseudoalteromonas</taxon>
    </lineage>
</organism>
<name>A0A5S3WN43_9GAMM</name>
<comment type="caution">
    <text evidence="1">The sequence shown here is derived from an EMBL/GenBank/DDBJ whole genome shotgun (WGS) entry which is preliminary data.</text>
</comment>
<dbReference type="Gene3D" id="2.60.120.620">
    <property type="entry name" value="q2cbj1_9rhob like domain"/>
    <property type="match status" value="1"/>
</dbReference>
<proteinExistence type="predicted"/>
<reference evidence="2" key="2">
    <citation type="submission" date="2019-06" db="EMBL/GenBank/DDBJ databases">
        <title>Co-occurence of chitin degradation, pigmentation and bioactivity in marine Pseudoalteromonas.</title>
        <authorList>
            <person name="Sonnenschein E.C."/>
            <person name="Bech P.K."/>
        </authorList>
    </citation>
    <scope>NUCLEOTIDE SEQUENCE [LARGE SCALE GENOMIC DNA]</scope>
    <source>
        <strain evidence="2">S2676</strain>
    </source>
</reference>